<organism evidence="1 2">
    <name type="scientific">Racocetra fulgida</name>
    <dbReference type="NCBI Taxonomy" id="60492"/>
    <lineage>
        <taxon>Eukaryota</taxon>
        <taxon>Fungi</taxon>
        <taxon>Fungi incertae sedis</taxon>
        <taxon>Mucoromycota</taxon>
        <taxon>Glomeromycotina</taxon>
        <taxon>Glomeromycetes</taxon>
        <taxon>Diversisporales</taxon>
        <taxon>Gigasporaceae</taxon>
        <taxon>Racocetra</taxon>
    </lineage>
</organism>
<dbReference type="AlphaFoldDB" id="A0A9N9P345"/>
<evidence type="ECO:0000313" key="1">
    <source>
        <dbReference type="EMBL" id="CAG8787333.1"/>
    </source>
</evidence>
<proteinExistence type="predicted"/>
<accession>A0A9N9P345</accession>
<sequence length="83" mass="9889">STDNIDLENASINIFFEKFDGDEILQIDVKLPDFDTNNNDLVMEEFFDFKTLEEQNMIEKDFHSQQNINVNQDWSIDDIFQFC</sequence>
<dbReference type="EMBL" id="CAJVPZ010057828">
    <property type="protein sequence ID" value="CAG8787333.1"/>
    <property type="molecule type" value="Genomic_DNA"/>
</dbReference>
<dbReference type="Proteomes" id="UP000789396">
    <property type="component" value="Unassembled WGS sequence"/>
</dbReference>
<name>A0A9N9P345_9GLOM</name>
<dbReference type="OrthoDB" id="2411413at2759"/>
<feature type="non-terminal residue" evidence="1">
    <location>
        <position position="1"/>
    </location>
</feature>
<reference evidence="1" key="1">
    <citation type="submission" date="2021-06" db="EMBL/GenBank/DDBJ databases">
        <authorList>
            <person name="Kallberg Y."/>
            <person name="Tangrot J."/>
            <person name="Rosling A."/>
        </authorList>
    </citation>
    <scope>NUCLEOTIDE SEQUENCE</scope>
    <source>
        <strain evidence="1">IN212</strain>
    </source>
</reference>
<protein>
    <submittedName>
        <fullName evidence="1">6225_t:CDS:1</fullName>
    </submittedName>
</protein>
<keyword evidence="2" id="KW-1185">Reference proteome</keyword>
<evidence type="ECO:0000313" key="2">
    <source>
        <dbReference type="Proteomes" id="UP000789396"/>
    </source>
</evidence>
<gene>
    <name evidence="1" type="ORF">RFULGI_LOCUS16374</name>
</gene>
<comment type="caution">
    <text evidence="1">The sequence shown here is derived from an EMBL/GenBank/DDBJ whole genome shotgun (WGS) entry which is preliminary data.</text>
</comment>